<gene>
    <name evidence="1" type="ORF">C8D95_113106</name>
</gene>
<dbReference type="Proteomes" id="UP000245390">
    <property type="component" value="Unassembled WGS sequence"/>
</dbReference>
<accession>A0A316FY47</accession>
<dbReference type="AlphaFoldDB" id="A0A316FY47"/>
<dbReference type="EMBL" id="QGGV01000013">
    <property type="protein sequence ID" value="PWK53581.1"/>
    <property type="molecule type" value="Genomic_DNA"/>
</dbReference>
<organism evidence="1 2">
    <name type="scientific">Silicimonas algicola</name>
    <dbReference type="NCBI Taxonomy" id="1826607"/>
    <lineage>
        <taxon>Bacteria</taxon>
        <taxon>Pseudomonadati</taxon>
        <taxon>Pseudomonadota</taxon>
        <taxon>Alphaproteobacteria</taxon>
        <taxon>Rhodobacterales</taxon>
        <taxon>Paracoccaceae</taxon>
    </lineage>
</organism>
<reference evidence="1 2" key="1">
    <citation type="submission" date="2018-05" db="EMBL/GenBank/DDBJ databases">
        <title>Genomic Encyclopedia of Type Strains, Phase IV (KMG-IV): sequencing the most valuable type-strain genomes for metagenomic binning, comparative biology and taxonomic classification.</title>
        <authorList>
            <person name="Goeker M."/>
        </authorList>
    </citation>
    <scope>NUCLEOTIDE SEQUENCE [LARGE SCALE GENOMIC DNA]</scope>
    <source>
        <strain evidence="1 2">DSM 103371</strain>
    </source>
</reference>
<evidence type="ECO:0000313" key="1">
    <source>
        <dbReference type="EMBL" id="PWK53581.1"/>
    </source>
</evidence>
<keyword evidence="2" id="KW-1185">Reference proteome</keyword>
<name>A0A316FY47_9RHOB</name>
<protein>
    <submittedName>
        <fullName evidence="1">Uncharacterized protein</fullName>
    </submittedName>
</protein>
<sequence>MFATHAKSRALSLPALEVPQPARTGRSDAMRQLSGCVAITGYGEGGLSLARLNRSKYLAIVSIFVLATLLHTPF</sequence>
<comment type="caution">
    <text evidence="1">The sequence shown here is derived from an EMBL/GenBank/DDBJ whole genome shotgun (WGS) entry which is preliminary data.</text>
</comment>
<evidence type="ECO:0000313" key="2">
    <source>
        <dbReference type="Proteomes" id="UP000245390"/>
    </source>
</evidence>
<proteinExistence type="predicted"/>